<comment type="caution">
    <text evidence="11">The sequence shown here is derived from an EMBL/GenBank/DDBJ whole genome shotgun (WGS) entry which is preliminary data.</text>
</comment>
<evidence type="ECO:0000256" key="6">
    <source>
        <dbReference type="ARBA" id="ARBA00022801"/>
    </source>
</evidence>
<dbReference type="STRING" id="1081109.A0A166P877"/>
<dbReference type="GO" id="GO:0006508">
    <property type="term" value="P:proteolysis"/>
    <property type="evidence" value="ECO:0007669"/>
    <property type="project" value="UniProtKB-KW"/>
</dbReference>
<reference evidence="11 12" key="1">
    <citation type="journal article" date="2016" name="Genome Biol. Evol.">
        <title>Divergent and convergent evolution of fungal pathogenicity.</title>
        <authorList>
            <person name="Shang Y."/>
            <person name="Xiao G."/>
            <person name="Zheng P."/>
            <person name="Cen K."/>
            <person name="Zhan S."/>
            <person name="Wang C."/>
        </authorList>
    </citation>
    <scope>NUCLEOTIDE SEQUENCE [LARGE SCALE GENOMIC DNA]</scope>
    <source>
        <strain evidence="11 12">RCEF 2490</strain>
    </source>
</reference>
<evidence type="ECO:0000313" key="11">
    <source>
        <dbReference type="EMBL" id="KZZ94970.1"/>
    </source>
</evidence>
<keyword evidence="12" id="KW-1185">Reference proteome</keyword>
<dbReference type="PANTHER" id="PTHR47466:SF1">
    <property type="entry name" value="METALLOPROTEASE MEP1 (AFU_ORTHOLOGUE AFUA_1G07730)-RELATED"/>
    <property type="match status" value="1"/>
</dbReference>
<keyword evidence="5" id="KW-0732">Signal</keyword>
<keyword evidence="3 11" id="KW-0645">Protease</keyword>
<sequence length="340" mass="38889">MNKDFGPANISFTLRKSQWVVDPVWARSSDQSKRAEMYSWLHRGGRASLNVYFVNDYPRSAAESTMPHLMDRDSQDHSADGILIGKDMKHVPHLLSHETGHWIGLFHTFAKAEIREVAGEDFSEDGDFIDDTSPLPDGLISKDEHREWHADNIMSYAWQEGAKFTPGQIARMRSLWTKFRARDANVGYDFGGPGAEQLQPIRPAPDSGSRMPFYPTPSNQRLAFEKCVPHPGVEELREEYCGTELFCHRRTYEHRGLRYSSPEACMDARKGQWKKMPWVDPLQSAGSLSQHLNKQDVLEVEVGTQRFCELVERKRQDQRLPGYEGVFGDTQECVDAHEAF</sequence>
<dbReference type="EMBL" id="AZGY01000010">
    <property type="protein sequence ID" value="KZZ94970.1"/>
    <property type="molecule type" value="Genomic_DNA"/>
</dbReference>
<keyword evidence="8 11" id="KW-0482">Metalloprotease</keyword>
<dbReference type="Proteomes" id="UP000078544">
    <property type="component" value="Unassembled WGS sequence"/>
</dbReference>
<dbReference type="GO" id="GO:0046872">
    <property type="term" value="F:metal ion binding"/>
    <property type="evidence" value="ECO:0007669"/>
    <property type="project" value="UniProtKB-KW"/>
</dbReference>
<comment type="similarity">
    <text evidence="2">Belongs to the peptidase M43B family.</text>
</comment>
<comment type="function">
    <text evidence="1">Secreted metalloproteinase that allows assimilation of proteinaceous substrates.</text>
</comment>
<evidence type="ECO:0000256" key="1">
    <source>
        <dbReference type="ARBA" id="ARBA00003174"/>
    </source>
</evidence>
<dbReference type="InterPro" id="IPR008754">
    <property type="entry name" value="Peptidase_M43"/>
</dbReference>
<dbReference type="PANTHER" id="PTHR47466">
    <property type="match status" value="1"/>
</dbReference>
<keyword evidence="4" id="KW-0479">Metal-binding</keyword>
<evidence type="ECO:0000256" key="2">
    <source>
        <dbReference type="ARBA" id="ARBA00008721"/>
    </source>
</evidence>
<dbReference type="Pfam" id="PF05572">
    <property type="entry name" value="Peptidase_M43"/>
    <property type="match status" value="1"/>
</dbReference>
<accession>A0A166P877</accession>
<dbReference type="InterPro" id="IPR024079">
    <property type="entry name" value="MetalloPept_cat_dom_sf"/>
</dbReference>
<dbReference type="AlphaFoldDB" id="A0A166P877"/>
<evidence type="ECO:0000256" key="7">
    <source>
        <dbReference type="ARBA" id="ARBA00022833"/>
    </source>
</evidence>
<dbReference type="OrthoDB" id="536211at2759"/>
<dbReference type="Gene3D" id="3.40.390.10">
    <property type="entry name" value="Collagenase (Catalytic Domain)"/>
    <property type="match status" value="1"/>
</dbReference>
<keyword evidence="6" id="KW-0378">Hydrolase</keyword>
<feature type="domain" description="Peptidase M43 pregnancy-associated plasma-A" evidence="10">
    <location>
        <begin position="93"/>
        <end position="174"/>
    </location>
</feature>
<keyword evidence="9" id="KW-1015">Disulfide bond</keyword>
<organism evidence="11 12">
    <name type="scientific">Moelleriella libera RCEF 2490</name>
    <dbReference type="NCBI Taxonomy" id="1081109"/>
    <lineage>
        <taxon>Eukaryota</taxon>
        <taxon>Fungi</taxon>
        <taxon>Dikarya</taxon>
        <taxon>Ascomycota</taxon>
        <taxon>Pezizomycotina</taxon>
        <taxon>Sordariomycetes</taxon>
        <taxon>Hypocreomycetidae</taxon>
        <taxon>Hypocreales</taxon>
        <taxon>Clavicipitaceae</taxon>
        <taxon>Moelleriella</taxon>
    </lineage>
</organism>
<protein>
    <submittedName>
        <fullName evidence="11">Metalloprotease 1</fullName>
    </submittedName>
</protein>
<evidence type="ECO:0000256" key="8">
    <source>
        <dbReference type="ARBA" id="ARBA00023049"/>
    </source>
</evidence>
<dbReference type="SUPFAM" id="SSF55486">
    <property type="entry name" value="Metalloproteases ('zincins'), catalytic domain"/>
    <property type="match status" value="1"/>
</dbReference>
<dbReference type="GO" id="GO:0008237">
    <property type="term" value="F:metallopeptidase activity"/>
    <property type="evidence" value="ECO:0007669"/>
    <property type="project" value="UniProtKB-KW"/>
</dbReference>
<proteinExistence type="inferred from homology"/>
<evidence type="ECO:0000313" key="12">
    <source>
        <dbReference type="Proteomes" id="UP000078544"/>
    </source>
</evidence>
<evidence type="ECO:0000259" key="10">
    <source>
        <dbReference type="Pfam" id="PF05572"/>
    </source>
</evidence>
<evidence type="ECO:0000256" key="3">
    <source>
        <dbReference type="ARBA" id="ARBA00022670"/>
    </source>
</evidence>
<evidence type="ECO:0000256" key="9">
    <source>
        <dbReference type="ARBA" id="ARBA00023157"/>
    </source>
</evidence>
<name>A0A166P877_9HYPO</name>
<evidence type="ECO:0000256" key="5">
    <source>
        <dbReference type="ARBA" id="ARBA00022729"/>
    </source>
</evidence>
<gene>
    <name evidence="11" type="ORF">AAL_05081</name>
</gene>
<evidence type="ECO:0000256" key="4">
    <source>
        <dbReference type="ARBA" id="ARBA00022723"/>
    </source>
</evidence>
<keyword evidence="7" id="KW-0862">Zinc</keyword>